<dbReference type="OrthoDB" id="2988756at2759"/>
<feature type="region of interest" description="Disordered" evidence="6">
    <location>
        <begin position="319"/>
        <end position="377"/>
    </location>
</feature>
<dbReference type="eggNOG" id="ENOG502RSJA">
    <property type="taxonomic scope" value="Eukaryota"/>
</dbReference>
<dbReference type="Pfam" id="PF20684">
    <property type="entry name" value="Fung_rhodopsin"/>
    <property type="match status" value="1"/>
</dbReference>
<dbReference type="PANTHER" id="PTHR33048">
    <property type="entry name" value="PTH11-LIKE INTEGRAL MEMBRANE PROTEIN (AFU_ORTHOLOGUE AFUA_5G11245)"/>
    <property type="match status" value="1"/>
</dbReference>
<evidence type="ECO:0000259" key="8">
    <source>
        <dbReference type="Pfam" id="PF20684"/>
    </source>
</evidence>
<feature type="transmembrane region" description="Helical" evidence="7">
    <location>
        <begin position="209"/>
        <end position="229"/>
    </location>
</feature>
<gene>
    <name evidence="9" type="ORF">HMPREF1541_03699</name>
</gene>
<dbReference type="InterPro" id="IPR052337">
    <property type="entry name" value="SAT4-like"/>
</dbReference>
<comment type="similarity">
    <text evidence="5">Belongs to the SAT4 family.</text>
</comment>
<feature type="domain" description="Rhodopsin" evidence="8">
    <location>
        <begin position="22"/>
        <end position="266"/>
    </location>
</feature>
<organism evidence="9 10">
    <name type="scientific">Cyphellophora europaea (strain CBS 101466)</name>
    <name type="common">Phialophora europaea</name>
    <dbReference type="NCBI Taxonomy" id="1220924"/>
    <lineage>
        <taxon>Eukaryota</taxon>
        <taxon>Fungi</taxon>
        <taxon>Dikarya</taxon>
        <taxon>Ascomycota</taxon>
        <taxon>Pezizomycotina</taxon>
        <taxon>Eurotiomycetes</taxon>
        <taxon>Chaetothyriomycetidae</taxon>
        <taxon>Chaetothyriales</taxon>
        <taxon>Cyphellophoraceae</taxon>
        <taxon>Cyphellophora</taxon>
    </lineage>
</organism>
<feature type="region of interest" description="Disordered" evidence="6">
    <location>
        <begin position="271"/>
        <end position="307"/>
    </location>
</feature>
<dbReference type="EMBL" id="KB822719">
    <property type="protein sequence ID" value="ETN41762.1"/>
    <property type="molecule type" value="Genomic_DNA"/>
</dbReference>
<keyword evidence="4 7" id="KW-0472">Membrane</keyword>
<evidence type="ECO:0000313" key="9">
    <source>
        <dbReference type="EMBL" id="ETN41762.1"/>
    </source>
</evidence>
<evidence type="ECO:0000256" key="1">
    <source>
        <dbReference type="ARBA" id="ARBA00004141"/>
    </source>
</evidence>
<dbReference type="STRING" id="1220924.W2RZ83"/>
<evidence type="ECO:0000256" key="6">
    <source>
        <dbReference type="SAM" id="MobiDB-lite"/>
    </source>
</evidence>
<dbReference type="HOGENOM" id="CLU_019101_0_0_1"/>
<name>W2RZ83_CYPE1</name>
<dbReference type="VEuPathDB" id="FungiDB:HMPREF1541_03699"/>
<feature type="transmembrane region" description="Helical" evidence="7">
    <location>
        <begin position="42"/>
        <end position="63"/>
    </location>
</feature>
<evidence type="ECO:0000256" key="3">
    <source>
        <dbReference type="ARBA" id="ARBA00022989"/>
    </source>
</evidence>
<comment type="subcellular location">
    <subcellularLocation>
        <location evidence="1">Membrane</location>
        <topology evidence="1">Multi-pass membrane protein</topology>
    </subcellularLocation>
</comment>
<dbReference type="InParanoid" id="W2RZ83"/>
<feature type="compositionally biased region" description="Basic and acidic residues" evidence="6">
    <location>
        <begin position="333"/>
        <end position="347"/>
    </location>
</feature>
<dbReference type="GeneID" id="19971038"/>
<keyword evidence="10" id="KW-1185">Reference proteome</keyword>
<protein>
    <recommendedName>
        <fullName evidence="8">Rhodopsin domain-containing protein</fullName>
    </recommendedName>
</protein>
<evidence type="ECO:0000256" key="5">
    <source>
        <dbReference type="ARBA" id="ARBA00038359"/>
    </source>
</evidence>
<keyword evidence="2 7" id="KW-0812">Transmembrane</keyword>
<dbReference type="GO" id="GO:0016020">
    <property type="term" value="C:membrane"/>
    <property type="evidence" value="ECO:0007669"/>
    <property type="project" value="UniProtKB-SubCell"/>
</dbReference>
<feature type="transmembrane region" description="Helical" evidence="7">
    <location>
        <begin position="96"/>
        <end position="115"/>
    </location>
</feature>
<dbReference type="InterPro" id="IPR049326">
    <property type="entry name" value="Rhodopsin_dom_fungi"/>
</dbReference>
<evidence type="ECO:0000256" key="2">
    <source>
        <dbReference type="ARBA" id="ARBA00022692"/>
    </source>
</evidence>
<keyword evidence="3 7" id="KW-1133">Transmembrane helix</keyword>
<sequence length="377" mass="42078">MADALTTEAFAEYGVGCAFLILRMVARIIVVGWRNPAWDDLFCVLAIIFYTLVTANIYLLGVYGNNIGLNAETALEVPVEMEADMIFGSKLAFMNWIWYISYIWSLKAMLLFLYARISTGLKQHQRIVQAVGILTVMTYLACLLTHICICVPVHRVWQIKPYPGDYCTIRQPNYYVIGILNVLTDICVLLIPFPILFKLQVPLHRKIALGFLFSSGFFVMIATILRAYYSLGAIEKLPIALGWATRETFVAAVAVSLPGIRPLFSKSRWAGSSANRSKKTGPGSYPMQSGMQRSRNRTGDFGSSNTYVEDSKGFGMSSRNWRKSTKLSSSNGSEEHIISTKNEDGPTEHNGITVTREYTVAHEEAAVRDPTALPRAR</sequence>
<feature type="transmembrane region" description="Helical" evidence="7">
    <location>
        <begin position="174"/>
        <end position="197"/>
    </location>
</feature>
<reference evidence="9 10" key="1">
    <citation type="submission" date="2013-03" db="EMBL/GenBank/DDBJ databases">
        <title>The Genome Sequence of Phialophora europaea CBS 101466.</title>
        <authorList>
            <consortium name="The Broad Institute Genomics Platform"/>
            <person name="Cuomo C."/>
            <person name="de Hoog S."/>
            <person name="Gorbushina A."/>
            <person name="Walker B."/>
            <person name="Young S.K."/>
            <person name="Zeng Q."/>
            <person name="Gargeya S."/>
            <person name="Fitzgerald M."/>
            <person name="Haas B."/>
            <person name="Abouelleil A."/>
            <person name="Allen A.W."/>
            <person name="Alvarado L."/>
            <person name="Arachchi H.M."/>
            <person name="Berlin A.M."/>
            <person name="Chapman S.B."/>
            <person name="Gainer-Dewar J."/>
            <person name="Goldberg J."/>
            <person name="Griggs A."/>
            <person name="Gujja S."/>
            <person name="Hansen M."/>
            <person name="Howarth C."/>
            <person name="Imamovic A."/>
            <person name="Ireland A."/>
            <person name="Larimer J."/>
            <person name="McCowan C."/>
            <person name="Murphy C."/>
            <person name="Pearson M."/>
            <person name="Poon T.W."/>
            <person name="Priest M."/>
            <person name="Roberts A."/>
            <person name="Saif S."/>
            <person name="Shea T."/>
            <person name="Sisk P."/>
            <person name="Sykes S."/>
            <person name="Wortman J."/>
            <person name="Nusbaum C."/>
            <person name="Birren B."/>
        </authorList>
    </citation>
    <scope>NUCLEOTIDE SEQUENCE [LARGE SCALE GENOMIC DNA]</scope>
    <source>
        <strain evidence="9 10">CBS 101466</strain>
    </source>
</reference>
<feature type="transmembrane region" description="Helical" evidence="7">
    <location>
        <begin position="13"/>
        <end position="30"/>
    </location>
</feature>
<proteinExistence type="inferred from homology"/>
<feature type="transmembrane region" description="Helical" evidence="7">
    <location>
        <begin position="127"/>
        <end position="154"/>
    </location>
</feature>
<evidence type="ECO:0000256" key="7">
    <source>
        <dbReference type="SAM" id="Phobius"/>
    </source>
</evidence>
<dbReference type="PANTHER" id="PTHR33048:SF152">
    <property type="entry name" value="INTEGRAL MEMBRANE PROTEIN"/>
    <property type="match status" value="1"/>
</dbReference>
<evidence type="ECO:0000256" key="4">
    <source>
        <dbReference type="ARBA" id="ARBA00023136"/>
    </source>
</evidence>
<dbReference type="Proteomes" id="UP000030752">
    <property type="component" value="Unassembled WGS sequence"/>
</dbReference>
<accession>W2RZ83</accession>
<dbReference type="AlphaFoldDB" id="W2RZ83"/>
<dbReference type="RefSeq" id="XP_008716271.1">
    <property type="nucleotide sequence ID" value="XM_008718049.1"/>
</dbReference>
<evidence type="ECO:0000313" key="10">
    <source>
        <dbReference type="Proteomes" id="UP000030752"/>
    </source>
</evidence>